<feature type="compositionally biased region" description="Low complexity" evidence="1">
    <location>
        <begin position="175"/>
        <end position="191"/>
    </location>
</feature>
<evidence type="ECO:0000256" key="1">
    <source>
        <dbReference type="SAM" id="MobiDB-lite"/>
    </source>
</evidence>
<accession>A0A4Z1PA35</accession>
<gene>
    <name evidence="2" type="ORF">E6O75_ATG03926</name>
</gene>
<keyword evidence="3" id="KW-1185">Reference proteome</keyword>
<dbReference type="Proteomes" id="UP000298493">
    <property type="component" value="Unassembled WGS sequence"/>
</dbReference>
<dbReference type="EMBL" id="SNSC02000003">
    <property type="protein sequence ID" value="TID26063.1"/>
    <property type="molecule type" value="Genomic_DNA"/>
</dbReference>
<feature type="region of interest" description="Disordered" evidence="1">
    <location>
        <begin position="175"/>
        <end position="206"/>
    </location>
</feature>
<feature type="region of interest" description="Disordered" evidence="1">
    <location>
        <begin position="80"/>
        <end position="109"/>
    </location>
</feature>
<name>A0A4Z1PA35_9PEZI</name>
<reference evidence="2 3" key="1">
    <citation type="submission" date="2019-04" db="EMBL/GenBank/DDBJ databases">
        <title>High contiguity whole genome sequence and gene annotation resource for two Venturia nashicola isolates.</title>
        <authorList>
            <person name="Prokchorchik M."/>
            <person name="Won K."/>
            <person name="Lee Y."/>
            <person name="Choi E.D."/>
            <person name="Segonzac C."/>
            <person name="Sohn K.H."/>
        </authorList>
    </citation>
    <scope>NUCLEOTIDE SEQUENCE [LARGE SCALE GENOMIC DNA]</scope>
    <source>
        <strain evidence="2 3">PRI2</strain>
    </source>
</reference>
<feature type="region of interest" description="Disordered" evidence="1">
    <location>
        <begin position="1"/>
        <end position="29"/>
    </location>
</feature>
<comment type="caution">
    <text evidence="2">The sequence shown here is derived from an EMBL/GenBank/DDBJ whole genome shotgun (WGS) entry which is preliminary data.</text>
</comment>
<proteinExistence type="predicted"/>
<evidence type="ECO:0000313" key="2">
    <source>
        <dbReference type="EMBL" id="TID26063.1"/>
    </source>
</evidence>
<sequence>MANNKQTQADRDTVSDVLSSATGHRGTRGSGAEIQLLQADEAITLSACLPATTSSAYHEGVAEDDERALLTACSAWSHHEGVAEDDERAPKEVTSSTRVLSGSGQSRPTVCSSMSSLEFYGTAAIAHNLSLHTLPHQHYLCPLLLACIFTRRCTPTKAGKQPGLETSKWASANQQLQMMAAAAPGSSLPAGQEAITPQTQERRNRS</sequence>
<protein>
    <submittedName>
        <fullName evidence="2">Uncharacterized protein</fullName>
    </submittedName>
</protein>
<dbReference type="AlphaFoldDB" id="A0A4Z1PA35"/>
<evidence type="ECO:0000313" key="3">
    <source>
        <dbReference type="Proteomes" id="UP000298493"/>
    </source>
</evidence>
<organism evidence="2 3">
    <name type="scientific">Venturia nashicola</name>
    <dbReference type="NCBI Taxonomy" id="86259"/>
    <lineage>
        <taxon>Eukaryota</taxon>
        <taxon>Fungi</taxon>
        <taxon>Dikarya</taxon>
        <taxon>Ascomycota</taxon>
        <taxon>Pezizomycotina</taxon>
        <taxon>Dothideomycetes</taxon>
        <taxon>Pleosporomycetidae</taxon>
        <taxon>Venturiales</taxon>
        <taxon>Venturiaceae</taxon>
        <taxon>Venturia</taxon>
    </lineage>
</organism>
<feature type="compositionally biased region" description="Polar residues" evidence="1">
    <location>
        <begin position="93"/>
        <end position="109"/>
    </location>
</feature>